<gene>
    <name evidence="4" type="ORF">FS935_01875</name>
</gene>
<keyword evidence="5" id="KW-1185">Reference proteome</keyword>
<dbReference type="Gene3D" id="3.40.50.1820">
    <property type="entry name" value="alpha/beta hydrolase"/>
    <property type="match status" value="1"/>
</dbReference>
<dbReference type="SUPFAM" id="SSF53474">
    <property type="entry name" value="alpha/beta-Hydrolases"/>
    <property type="match status" value="1"/>
</dbReference>
<dbReference type="PANTHER" id="PTHR43039">
    <property type="entry name" value="ESTERASE-RELATED"/>
    <property type="match status" value="1"/>
</dbReference>
<dbReference type="AlphaFoldDB" id="A0A5C6W4V4"/>
<protein>
    <submittedName>
        <fullName evidence="4">Alpha/beta hydrolase</fullName>
    </submittedName>
</protein>
<comment type="similarity">
    <text evidence="1">Belongs to the AB hydrolase superfamily.</text>
</comment>
<dbReference type="OrthoDB" id="9780932at2"/>
<organism evidence="4 5">
    <name type="scientific">Metabacillus litoralis</name>
    <dbReference type="NCBI Taxonomy" id="152268"/>
    <lineage>
        <taxon>Bacteria</taxon>
        <taxon>Bacillati</taxon>
        <taxon>Bacillota</taxon>
        <taxon>Bacilli</taxon>
        <taxon>Bacillales</taxon>
        <taxon>Bacillaceae</taxon>
        <taxon>Metabacillus</taxon>
    </lineage>
</organism>
<comment type="caution">
    <text evidence="4">The sequence shown here is derived from an EMBL/GenBank/DDBJ whole genome shotgun (WGS) entry which is preliminary data.</text>
</comment>
<dbReference type="GO" id="GO:0016787">
    <property type="term" value="F:hydrolase activity"/>
    <property type="evidence" value="ECO:0007669"/>
    <property type="project" value="UniProtKB-KW"/>
</dbReference>
<sequence>MNKDVLLRNNVKIIGNGPKTICFAHGFGCDQNVWSLMTKDFVDEYRVVLFDYVGSGNSDKDAYDSNRYRTLDGYVKDVIEIYETLDLKDSIFIGHSVSSMIGMLASIKKPDYFSHLIMIGPSPRYLNDPPTYHGGFEKEDIKGLLDMMEKNYKNWAHEFANIAVGHPDQPDLKQTLEKSFCAMDPDISKQFAEATFYSDCRKYLAEVTVSSLILQCSADIIAPDEIGDYLSANLPNSTLYKMEATFHCPHLSHPEETILLIKKYLQDVLH</sequence>
<evidence type="ECO:0000313" key="4">
    <source>
        <dbReference type="EMBL" id="TXC92966.1"/>
    </source>
</evidence>
<evidence type="ECO:0000256" key="2">
    <source>
        <dbReference type="ARBA" id="ARBA00022801"/>
    </source>
</evidence>
<evidence type="ECO:0000259" key="3">
    <source>
        <dbReference type="Pfam" id="PF00561"/>
    </source>
</evidence>
<dbReference type="FunFam" id="3.40.50.1820:FF:000042">
    <property type="entry name" value="probable strigolactone esterase DAD2"/>
    <property type="match status" value="1"/>
</dbReference>
<feature type="domain" description="AB hydrolase-1" evidence="3">
    <location>
        <begin position="20"/>
        <end position="254"/>
    </location>
</feature>
<keyword evidence="2 4" id="KW-0378">Hydrolase</keyword>
<accession>A0A5C6W4V4</accession>
<dbReference type="Proteomes" id="UP000321363">
    <property type="component" value="Unassembled WGS sequence"/>
</dbReference>
<proteinExistence type="inferred from homology"/>
<name>A0A5C6W4V4_9BACI</name>
<dbReference type="Pfam" id="PF00561">
    <property type="entry name" value="Abhydrolase_1"/>
    <property type="match status" value="1"/>
</dbReference>
<evidence type="ECO:0000256" key="1">
    <source>
        <dbReference type="ARBA" id="ARBA00008645"/>
    </source>
</evidence>
<dbReference type="EMBL" id="VOQF01000001">
    <property type="protein sequence ID" value="TXC92966.1"/>
    <property type="molecule type" value="Genomic_DNA"/>
</dbReference>
<dbReference type="InterPro" id="IPR029058">
    <property type="entry name" value="AB_hydrolase_fold"/>
</dbReference>
<evidence type="ECO:0000313" key="5">
    <source>
        <dbReference type="Proteomes" id="UP000321363"/>
    </source>
</evidence>
<dbReference type="InterPro" id="IPR000073">
    <property type="entry name" value="AB_hydrolase_1"/>
</dbReference>
<reference evidence="4 5" key="1">
    <citation type="journal article" date="2005" name="Int. J. Syst. Evol. Microbiol.">
        <title>Bacillus litoralis sp. nov., isolated from a tidal flat of the Yellow Sea in Korea.</title>
        <authorList>
            <person name="Yoon J.H."/>
            <person name="Oh T.K."/>
        </authorList>
    </citation>
    <scope>NUCLEOTIDE SEQUENCE [LARGE SCALE GENOMIC DNA]</scope>
    <source>
        <strain evidence="4 5">SW-211</strain>
    </source>
</reference>
<dbReference type="RefSeq" id="WP_146945827.1">
    <property type="nucleotide sequence ID" value="NZ_VOQF01000001.1"/>
</dbReference>